<protein>
    <submittedName>
        <fullName evidence="3">Uncharacterized protein</fullName>
    </submittedName>
</protein>
<feature type="region of interest" description="Disordered" evidence="1">
    <location>
        <begin position="262"/>
        <end position="282"/>
    </location>
</feature>
<reference evidence="3 4" key="1">
    <citation type="journal article" date="2018" name="IMA Fungus">
        <title>IMA Genome-F 9: Draft genome sequence of Annulohypoxylon stygium, Aspergillus mulundensis, Berkeleyomyces basicola (syn. Thielaviopsis basicola), Ceratocystis smalleyi, two Cercospora beticola strains, Coleophoma cylindrospora, Fusarium fracticaudum, Phialophora cf. hyalina, and Morchella septimelata.</title>
        <authorList>
            <person name="Wingfield B.D."/>
            <person name="Bills G.F."/>
            <person name="Dong Y."/>
            <person name="Huang W."/>
            <person name="Nel W.J."/>
            <person name="Swalarsk-Parry B.S."/>
            <person name="Vaghefi N."/>
            <person name="Wilken P.M."/>
            <person name="An Z."/>
            <person name="de Beer Z.W."/>
            <person name="De Vos L."/>
            <person name="Chen L."/>
            <person name="Duong T.A."/>
            <person name="Gao Y."/>
            <person name="Hammerbacher A."/>
            <person name="Kikkert J.R."/>
            <person name="Li Y."/>
            <person name="Li H."/>
            <person name="Li K."/>
            <person name="Li Q."/>
            <person name="Liu X."/>
            <person name="Ma X."/>
            <person name="Naidoo K."/>
            <person name="Pethybridge S.J."/>
            <person name="Sun J."/>
            <person name="Steenkamp E.T."/>
            <person name="van der Nest M.A."/>
            <person name="van Wyk S."/>
            <person name="Wingfield M.J."/>
            <person name="Xiong C."/>
            <person name="Yue Q."/>
            <person name="Zhang X."/>
        </authorList>
    </citation>
    <scope>NUCLEOTIDE SEQUENCE [LARGE SCALE GENOMIC DNA]</scope>
    <source>
        <strain evidence="3 4">DSM 5745</strain>
    </source>
</reference>
<dbReference type="RefSeq" id="XP_026599540.1">
    <property type="nucleotide sequence ID" value="XM_026751808.1"/>
</dbReference>
<evidence type="ECO:0000256" key="1">
    <source>
        <dbReference type="SAM" id="MobiDB-lite"/>
    </source>
</evidence>
<name>A0A3D8QRT0_9EURO</name>
<accession>A0A3D8QRT0</accession>
<feature type="compositionally biased region" description="Polar residues" evidence="1">
    <location>
        <begin position="262"/>
        <end position="277"/>
    </location>
</feature>
<feature type="chain" id="PRO_5017823421" evidence="2">
    <location>
        <begin position="21"/>
        <end position="614"/>
    </location>
</feature>
<feature type="region of interest" description="Disordered" evidence="1">
    <location>
        <begin position="161"/>
        <end position="209"/>
    </location>
</feature>
<feature type="region of interest" description="Disordered" evidence="1">
    <location>
        <begin position="71"/>
        <end position="147"/>
    </location>
</feature>
<dbReference type="AlphaFoldDB" id="A0A3D8QRT0"/>
<dbReference type="STRING" id="1810919.A0A3D8QRT0"/>
<evidence type="ECO:0000256" key="2">
    <source>
        <dbReference type="SAM" id="SignalP"/>
    </source>
</evidence>
<keyword evidence="4" id="KW-1185">Reference proteome</keyword>
<proteinExistence type="predicted"/>
<dbReference type="GeneID" id="38120162"/>
<dbReference type="EMBL" id="PVWQ01000014">
    <property type="protein sequence ID" value="RDW64381.1"/>
    <property type="molecule type" value="Genomic_DNA"/>
</dbReference>
<dbReference type="OrthoDB" id="3565477at2759"/>
<evidence type="ECO:0000313" key="3">
    <source>
        <dbReference type="EMBL" id="RDW64381.1"/>
    </source>
</evidence>
<dbReference type="Proteomes" id="UP000256690">
    <property type="component" value="Unassembled WGS sequence"/>
</dbReference>
<keyword evidence="2" id="KW-0732">Signal</keyword>
<comment type="caution">
    <text evidence="3">The sequence shown here is derived from an EMBL/GenBank/DDBJ whole genome shotgun (WGS) entry which is preliminary data.</text>
</comment>
<sequence>MALLLARVLILTTLFLQGLAISTELSRPQDTTVLDSSTTSFPSITTSLISTPTAVASTPIATATHHHWSYIPRPLPSRKPCRPRSSSAIPSSLATPSPSNAIPSSSSVRTPSAVPSSSPVRISPVAVTPIPSSRPIHTPSTSPQPHWTYISRPLPHRSCSLGASSSAAIPSSQPVRTTPVAPTPTATGTPSIGSTGAPHQGTTTPSASTGLALTTSTVLTTRTATITACPTTIPDCPASARTTSVTTETVLVSTTVCPVTEASSTTQPLPTSVASSDGSDKDVELSTSTVFTTRTATITACPSSVTDCPARSRTTSLTTETILAYTTVCPVAEAEATGGHGVTTTQHSPVSTATGAISSSELTTSTMLSTQIITITACPASVTDCPARSKTAHLATETFVIGTTVYPITEQPQPTGPSDNLPAFTTSTVLSTRVATVTACAAKDSNCNADSSQGTYIMTETLVIATSVLPVPSIQTQGPATAIDTKTITVDSCSSDGTCTGYVSIITMSKSESSQAPAATASVHMPSTNSGSAAGSSYVPQAAITSAPVIPQSSRPSGLSTSAIPSNSGSGFGSTTGAAPGALFTGAASASIDVHLTMLKIVGAVVMVLLTVFL</sequence>
<gene>
    <name evidence="3" type="ORF">DSM5745_09792</name>
</gene>
<organism evidence="3 4">
    <name type="scientific">Aspergillus mulundensis</name>
    <dbReference type="NCBI Taxonomy" id="1810919"/>
    <lineage>
        <taxon>Eukaryota</taxon>
        <taxon>Fungi</taxon>
        <taxon>Dikarya</taxon>
        <taxon>Ascomycota</taxon>
        <taxon>Pezizomycotina</taxon>
        <taxon>Eurotiomycetes</taxon>
        <taxon>Eurotiomycetidae</taxon>
        <taxon>Eurotiales</taxon>
        <taxon>Aspergillaceae</taxon>
        <taxon>Aspergillus</taxon>
        <taxon>Aspergillus subgen. Nidulantes</taxon>
    </lineage>
</organism>
<feature type="compositionally biased region" description="Low complexity" evidence="1">
    <location>
        <begin position="96"/>
        <end position="127"/>
    </location>
</feature>
<feature type="signal peptide" evidence="2">
    <location>
        <begin position="1"/>
        <end position="20"/>
    </location>
</feature>
<evidence type="ECO:0000313" key="4">
    <source>
        <dbReference type="Proteomes" id="UP000256690"/>
    </source>
</evidence>